<feature type="domain" description="Ubiquitin-like" evidence="2">
    <location>
        <begin position="198"/>
        <end position="251"/>
    </location>
</feature>
<evidence type="ECO:0000256" key="1">
    <source>
        <dbReference type="SAM" id="MobiDB-lite"/>
    </source>
</evidence>
<evidence type="ECO:0000313" key="4">
    <source>
        <dbReference type="Proteomes" id="UP000735302"/>
    </source>
</evidence>
<evidence type="ECO:0000259" key="2">
    <source>
        <dbReference type="PROSITE" id="PS50053"/>
    </source>
</evidence>
<dbReference type="SMART" id="SM00213">
    <property type="entry name" value="UBQ"/>
    <property type="match status" value="2"/>
</dbReference>
<dbReference type="Gene3D" id="3.10.20.90">
    <property type="entry name" value="Phosphatidylinositol 3-kinase Catalytic Subunit, Chain A, domain 1"/>
    <property type="match status" value="2"/>
</dbReference>
<comment type="caution">
    <text evidence="3">The sequence shown here is derived from an EMBL/GenBank/DDBJ whole genome shotgun (WGS) entry which is preliminary data.</text>
</comment>
<name>A0AAV4BP64_9GAST</name>
<feature type="compositionally biased region" description="Polar residues" evidence="1">
    <location>
        <begin position="49"/>
        <end position="66"/>
    </location>
</feature>
<keyword evidence="4" id="KW-1185">Reference proteome</keyword>
<feature type="compositionally biased region" description="Basic and acidic residues" evidence="1">
    <location>
        <begin position="67"/>
        <end position="82"/>
    </location>
</feature>
<dbReference type="Proteomes" id="UP000735302">
    <property type="component" value="Unassembled WGS sequence"/>
</dbReference>
<sequence>MEVSWIPPVNGDSNFAAIIKLKGADRRQELSSQESESEDEEVGFGGQLEDNTTPPDGVGSNVQATVKQKEPEPKQELSSDESKSDDEEVGFGGQMKDNKTPPDGVGSNVQATMEQKTPAPKERLFSDESESENKEVGFGQLEDNTTPLDERLFSDESESENKEVGFGQLEDNTTPLDGVGANVQATMEQKAPEPKQELSADENNSQECNVTANTTTGNLKEMIQENTQMPVAQQRLTCNPKQLEENITPPDSVGSNVAATVKHKGPKPKPELFFDETQSQDEKAGSEKSYQIFVKRIDGKLDTYNVTTNLTVVELKQMVAERSDLKPAEQRLLYESKQLEDNMTLGHYGIKHTSTVHLTMRMKGG</sequence>
<feature type="compositionally biased region" description="Basic and acidic residues" evidence="1">
    <location>
        <begin position="119"/>
        <end position="135"/>
    </location>
</feature>
<feature type="region of interest" description="Disordered" evidence="1">
    <location>
        <begin position="260"/>
        <end position="281"/>
    </location>
</feature>
<dbReference type="PANTHER" id="PTHR10666">
    <property type="entry name" value="UBIQUITIN"/>
    <property type="match status" value="1"/>
</dbReference>
<feature type="compositionally biased region" description="Polar residues" evidence="1">
    <location>
        <begin position="201"/>
        <end position="210"/>
    </location>
</feature>
<organism evidence="3 4">
    <name type="scientific">Plakobranchus ocellatus</name>
    <dbReference type="NCBI Taxonomy" id="259542"/>
    <lineage>
        <taxon>Eukaryota</taxon>
        <taxon>Metazoa</taxon>
        <taxon>Spiralia</taxon>
        <taxon>Lophotrochozoa</taxon>
        <taxon>Mollusca</taxon>
        <taxon>Gastropoda</taxon>
        <taxon>Heterobranchia</taxon>
        <taxon>Euthyneura</taxon>
        <taxon>Panpulmonata</taxon>
        <taxon>Sacoglossa</taxon>
        <taxon>Placobranchoidea</taxon>
        <taxon>Plakobranchidae</taxon>
        <taxon>Plakobranchus</taxon>
    </lineage>
</organism>
<dbReference type="AlphaFoldDB" id="A0AAV4BP64"/>
<dbReference type="InterPro" id="IPR000626">
    <property type="entry name" value="Ubiquitin-like_dom"/>
</dbReference>
<feature type="compositionally biased region" description="Basic and acidic residues" evidence="1">
    <location>
        <begin position="148"/>
        <end position="163"/>
    </location>
</feature>
<dbReference type="PRINTS" id="PR00348">
    <property type="entry name" value="UBIQUITIN"/>
</dbReference>
<reference evidence="3 4" key="1">
    <citation type="journal article" date="2021" name="Elife">
        <title>Chloroplast acquisition without the gene transfer in kleptoplastic sea slugs, Plakobranchus ocellatus.</title>
        <authorList>
            <person name="Maeda T."/>
            <person name="Takahashi S."/>
            <person name="Yoshida T."/>
            <person name="Shimamura S."/>
            <person name="Takaki Y."/>
            <person name="Nagai Y."/>
            <person name="Toyoda A."/>
            <person name="Suzuki Y."/>
            <person name="Arimoto A."/>
            <person name="Ishii H."/>
            <person name="Satoh N."/>
            <person name="Nishiyama T."/>
            <person name="Hasebe M."/>
            <person name="Maruyama T."/>
            <person name="Minagawa J."/>
            <person name="Obokata J."/>
            <person name="Shigenobu S."/>
        </authorList>
    </citation>
    <scope>NUCLEOTIDE SEQUENCE [LARGE SCALE GENOMIC DNA]</scope>
</reference>
<gene>
    <name evidence="3" type="ORF">PoB_004743300</name>
</gene>
<dbReference type="EMBL" id="BLXT01005227">
    <property type="protein sequence ID" value="GFO20928.1"/>
    <property type="molecule type" value="Genomic_DNA"/>
</dbReference>
<protein>
    <submittedName>
        <fullName evidence="3">Polyubiquitin</fullName>
    </submittedName>
</protein>
<dbReference type="PROSITE" id="PS50053">
    <property type="entry name" value="UBIQUITIN_2"/>
    <property type="match status" value="2"/>
</dbReference>
<feature type="domain" description="Ubiquitin-like" evidence="2">
    <location>
        <begin position="290"/>
        <end position="365"/>
    </location>
</feature>
<dbReference type="InterPro" id="IPR019956">
    <property type="entry name" value="Ubiquitin_dom"/>
</dbReference>
<dbReference type="InterPro" id="IPR029071">
    <property type="entry name" value="Ubiquitin-like_domsf"/>
</dbReference>
<dbReference type="SUPFAM" id="SSF54236">
    <property type="entry name" value="Ubiquitin-like"/>
    <property type="match status" value="2"/>
</dbReference>
<accession>A0AAV4BP64</accession>
<feature type="region of interest" description="Disordered" evidence="1">
    <location>
        <begin position="24"/>
        <end position="210"/>
    </location>
</feature>
<evidence type="ECO:0000313" key="3">
    <source>
        <dbReference type="EMBL" id="GFO20928.1"/>
    </source>
</evidence>
<dbReference type="Pfam" id="PF00240">
    <property type="entry name" value="ubiquitin"/>
    <property type="match status" value="1"/>
</dbReference>
<proteinExistence type="predicted"/>
<dbReference type="CDD" id="cd17039">
    <property type="entry name" value="Ubl_ubiquitin_like"/>
    <property type="match status" value="1"/>
</dbReference>
<dbReference type="InterPro" id="IPR050158">
    <property type="entry name" value="Ubiquitin_ubiquitin-like"/>
</dbReference>